<gene>
    <name evidence="10 14" type="primary">miaA</name>
    <name evidence="14" type="ORF">K8352_10160</name>
</gene>
<dbReference type="PANTHER" id="PTHR11088">
    <property type="entry name" value="TRNA DIMETHYLALLYLTRANSFERASE"/>
    <property type="match status" value="1"/>
</dbReference>
<comment type="caution">
    <text evidence="14">The sequence shown here is derived from an EMBL/GenBank/DDBJ whole genome shotgun (WGS) entry which is preliminary data.</text>
</comment>
<keyword evidence="6 10" id="KW-0547">Nucleotide-binding</keyword>
<dbReference type="EMBL" id="JAIRBC010000013">
    <property type="protein sequence ID" value="MCG2461110.1"/>
    <property type="molecule type" value="Genomic_DNA"/>
</dbReference>
<evidence type="ECO:0000256" key="13">
    <source>
        <dbReference type="RuleBase" id="RU003785"/>
    </source>
</evidence>
<comment type="subunit">
    <text evidence="10">Monomer.</text>
</comment>
<evidence type="ECO:0000256" key="9">
    <source>
        <dbReference type="ARBA" id="ARBA00049563"/>
    </source>
</evidence>
<dbReference type="Pfam" id="PF01715">
    <property type="entry name" value="IPPT"/>
    <property type="match status" value="1"/>
</dbReference>
<evidence type="ECO:0000313" key="14">
    <source>
        <dbReference type="EMBL" id="MCG2461110.1"/>
    </source>
</evidence>
<evidence type="ECO:0000256" key="3">
    <source>
        <dbReference type="ARBA" id="ARBA00005842"/>
    </source>
</evidence>
<proteinExistence type="inferred from homology"/>
<evidence type="ECO:0000256" key="10">
    <source>
        <dbReference type="HAMAP-Rule" id="MF_00185"/>
    </source>
</evidence>
<evidence type="ECO:0000256" key="7">
    <source>
        <dbReference type="ARBA" id="ARBA00022840"/>
    </source>
</evidence>
<comment type="similarity">
    <text evidence="3 10 13">Belongs to the IPP transferase family.</text>
</comment>
<reference evidence="14" key="1">
    <citation type="submission" date="2023-02" db="EMBL/GenBank/DDBJ databases">
        <title>Genome of Flavobacteriaceae gen. nov. sp. strain F89.</title>
        <authorList>
            <person name="Wang Y."/>
        </authorList>
    </citation>
    <scope>NUCLEOTIDE SEQUENCE</scope>
    <source>
        <strain evidence="14">F89</strain>
    </source>
</reference>
<evidence type="ECO:0000256" key="11">
    <source>
        <dbReference type="RuleBase" id="RU003783"/>
    </source>
</evidence>
<evidence type="ECO:0000256" key="1">
    <source>
        <dbReference type="ARBA" id="ARBA00001946"/>
    </source>
</evidence>
<comment type="caution">
    <text evidence="10">Lacks conserved residue(s) required for the propagation of feature annotation.</text>
</comment>
<dbReference type="AlphaFoldDB" id="A0AAE3EV61"/>
<evidence type="ECO:0000256" key="4">
    <source>
        <dbReference type="ARBA" id="ARBA00022679"/>
    </source>
</evidence>
<evidence type="ECO:0000256" key="6">
    <source>
        <dbReference type="ARBA" id="ARBA00022741"/>
    </source>
</evidence>
<dbReference type="NCBIfam" id="TIGR00174">
    <property type="entry name" value="miaA"/>
    <property type="match status" value="1"/>
</dbReference>
<keyword evidence="5 10" id="KW-0819">tRNA processing</keyword>
<dbReference type="InterPro" id="IPR018022">
    <property type="entry name" value="IPT"/>
</dbReference>
<protein>
    <recommendedName>
        <fullName evidence="10">tRNA dimethylallyltransferase</fullName>
        <ecNumber evidence="10">2.5.1.75</ecNumber>
    </recommendedName>
    <alternativeName>
        <fullName evidence="10">Dimethylallyl diphosphate:tRNA dimethylallyltransferase</fullName>
        <shortName evidence="10">DMAPP:tRNA dimethylallyltransferase</shortName>
        <shortName evidence="10">DMATase</shortName>
    </alternativeName>
    <alternativeName>
        <fullName evidence="10">Isopentenyl-diphosphate:tRNA isopentenyltransferase</fullName>
        <shortName evidence="10">IPP transferase</shortName>
        <shortName evidence="10">IPPT</shortName>
        <shortName evidence="10">IPTase</shortName>
    </alternativeName>
</protein>
<comment type="catalytic activity">
    <reaction evidence="9 10 11">
        <text>adenosine(37) in tRNA + dimethylallyl diphosphate = N(6)-dimethylallyladenosine(37) in tRNA + diphosphate</text>
        <dbReference type="Rhea" id="RHEA:26482"/>
        <dbReference type="Rhea" id="RHEA-COMP:10162"/>
        <dbReference type="Rhea" id="RHEA-COMP:10375"/>
        <dbReference type="ChEBI" id="CHEBI:33019"/>
        <dbReference type="ChEBI" id="CHEBI:57623"/>
        <dbReference type="ChEBI" id="CHEBI:74411"/>
        <dbReference type="ChEBI" id="CHEBI:74415"/>
        <dbReference type="EC" id="2.5.1.75"/>
    </reaction>
</comment>
<comment type="function">
    <text evidence="2 10 12">Catalyzes the transfer of a dimethylallyl group onto the adenine at position 37 in tRNAs that read codons beginning with uridine, leading to the formation of N6-(dimethylallyl)adenosine (i(6)A).</text>
</comment>
<sequence>MDRKTLISVVGPTAIGKTRLAIAIAQYFDTEILSADSRQFYKEMTIGTAVPSKEELETVTHHFIQHKSIFDEYSVGDFEKEALSLLERLFQSKNVVVMVGGSGLYVDAVAKGLDKFPKIDPSVRTKLNTLLELHGLTELQRKLKALDPTYAKKVDMENPHRLVRALEVCLGTGKPYSTFLNKARPQRYFDVLTVGITTDRETIYSRINRRLDQMIAGGLLEEARSLEEHKALNALQTVGYKELFSYFEGKWDLPTAVLEIKKNTRRFAKRQLTWYRKKKDILWIEYDVPTASVLEKIKNEIAYNQKNNGQ</sequence>
<keyword evidence="4 10" id="KW-0808">Transferase</keyword>
<comment type="cofactor">
    <cofactor evidence="1 10">
        <name>Mg(2+)</name>
        <dbReference type="ChEBI" id="CHEBI:18420"/>
    </cofactor>
</comment>
<dbReference type="RefSeq" id="WP_317902258.1">
    <property type="nucleotide sequence ID" value="NZ_JAIRBC010000013.1"/>
</dbReference>
<evidence type="ECO:0000256" key="8">
    <source>
        <dbReference type="ARBA" id="ARBA00022842"/>
    </source>
</evidence>
<evidence type="ECO:0000256" key="12">
    <source>
        <dbReference type="RuleBase" id="RU003784"/>
    </source>
</evidence>
<dbReference type="SUPFAM" id="SSF52540">
    <property type="entry name" value="P-loop containing nucleoside triphosphate hydrolases"/>
    <property type="match status" value="1"/>
</dbReference>
<feature type="binding site" evidence="10">
    <location>
        <begin position="13"/>
        <end position="18"/>
    </location>
    <ligand>
        <name>substrate</name>
    </ligand>
</feature>
<feature type="site" description="Interaction with substrate tRNA" evidence="10">
    <location>
        <position position="124"/>
    </location>
</feature>
<organism evidence="14 15">
    <name type="scientific">Cerina litoralis</name>
    <dbReference type="NCBI Taxonomy" id="2874477"/>
    <lineage>
        <taxon>Bacteria</taxon>
        <taxon>Pseudomonadati</taxon>
        <taxon>Bacteroidota</taxon>
        <taxon>Flavobacteriia</taxon>
        <taxon>Flavobacteriales</taxon>
        <taxon>Flavobacteriaceae</taxon>
        <taxon>Cerina</taxon>
    </lineage>
</organism>
<keyword evidence="15" id="KW-1185">Reference proteome</keyword>
<dbReference type="Gene3D" id="1.10.20.140">
    <property type="match status" value="1"/>
</dbReference>
<dbReference type="GO" id="GO:0052381">
    <property type="term" value="F:tRNA dimethylallyltransferase activity"/>
    <property type="evidence" value="ECO:0007669"/>
    <property type="project" value="UniProtKB-UniRule"/>
</dbReference>
<dbReference type="GO" id="GO:0006400">
    <property type="term" value="P:tRNA modification"/>
    <property type="evidence" value="ECO:0007669"/>
    <property type="project" value="TreeGrafter"/>
</dbReference>
<evidence type="ECO:0000256" key="2">
    <source>
        <dbReference type="ARBA" id="ARBA00003213"/>
    </source>
</evidence>
<dbReference type="InterPro" id="IPR039657">
    <property type="entry name" value="Dimethylallyltransferase"/>
</dbReference>
<keyword evidence="8 10" id="KW-0460">Magnesium</keyword>
<evidence type="ECO:0000256" key="5">
    <source>
        <dbReference type="ARBA" id="ARBA00022694"/>
    </source>
</evidence>
<feature type="region of interest" description="Interaction with substrate tRNA" evidence="10">
    <location>
        <begin position="36"/>
        <end position="39"/>
    </location>
</feature>
<keyword evidence="7 10" id="KW-0067">ATP-binding</keyword>
<name>A0AAE3EV61_9FLAO</name>
<evidence type="ECO:0000313" key="15">
    <source>
        <dbReference type="Proteomes" id="UP001200642"/>
    </source>
</evidence>
<dbReference type="Proteomes" id="UP001200642">
    <property type="component" value="Unassembled WGS sequence"/>
</dbReference>
<dbReference type="Gene3D" id="3.40.50.300">
    <property type="entry name" value="P-loop containing nucleotide triphosphate hydrolases"/>
    <property type="match status" value="1"/>
</dbReference>
<accession>A0AAE3EV61</accession>
<dbReference type="EC" id="2.5.1.75" evidence="10"/>
<dbReference type="GO" id="GO:0005524">
    <property type="term" value="F:ATP binding"/>
    <property type="evidence" value="ECO:0007669"/>
    <property type="project" value="UniProtKB-UniRule"/>
</dbReference>
<dbReference type="PANTHER" id="PTHR11088:SF60">
    <property type="entry name" value="TRNA DIMETHYLALLYLTRANSFERASE"/>
    <property type="match status" value="1"/>
</dbReference>
<feature type="site" description="Interaction with substrate tRNA" evidence="10">
    <location>
        <position position="102"/>
    </location>
</feature>
<dbReference type="HAMAP" id="MF_00185">
    <property type="entry name" value="IPP_trans"/>
    <property type="match status" value="1"/>
</dbReference>
<dbReference type="InterPro" id="IPR027417">
    <property type="entry name" value="P-loop_NTPase"/>
</dbReference>
<feature type="binding site" evidence="10">
    <location>
        <begin position="11"/>
        <end position="18"/>
    </location>
    <ligand>
        <name>ATP</name>
        <dbReference type="ChEBI" id="CHEBI:30616"/>
    </ligand>
</feature>